<protein>
    <recommendedName>
        <fullName evidence="3">Glucosamine inositolphosphorylceramide transferase 1 N-terminal domain-containing protein</fullName>
    </recommendedName>
</protein>
<evidence type="ECO:0000256" key="2">
    <source>
        <dbReference type="ARBA" id="ARBA00023277"/>
    </source>
</evidence>
<feature type="domain" description="Glucosamine inositolphosphorylceramide transferase 1 N-terminal" evidence="3">
    <location>
        <begin position="296"/>
        <end position="517"/>
    </location>
</feature>
<evidence type="ECO:0000256" key="1">
    <source>
        <dbReference type="ARBA" id="ARBA00022651"/>
    </source>
</evidence>
<evidence type="ECO:0000259" key="3">
    <source>
        <dbReference type="Pfam" id="PF24793"/>
    </source>
</evidence>
<keyword evidence="1" id="KW-0624">Polysaccharide degradation</keyword>
<dbReference type="Gene3D" id="2.115.10.20">
    <property type="entry name" value="Glycosyl hydrolase domain, family 43"/>
    <property type="match status" value="1"/>
</dbReference>
<dbReference type="EMBL" id="JAOCKG010000004">
    <property type="protein sequence ID" value="MDH2051009.1"/>
    <property type="molecule type" value="Genomic_DNA"/>
</dbReference>
<accession>A0AA42WC98</accession>
<dbReference type="AlphaFoldDB" id="A0AA42WC98"/>
<evidence type="ECO:0000313" key="5">
    <source>
        <dbReference type="Proteomes" id="UP001161276"/>
    </source>
</evidence>
<proteinExistence type="predicted"/>
<reference evidence="4" key="1">
    <citation type="submission" date="2022-09" db="EMBL/GenBank/DDBJ databases">
        <title>Intensive care unit water sources are persistently colonized with multi-drug resistant bacteria and are the site of extensive horizontal gene transfer of antibiotic resistance genes.</title>
        <authorList>
            <person name="Diorio-Toth L."/>
        </authorList>
    </citation>
    <scope>NUCLEOTIDE SEQUENCE</scope>
    <source>
        <strain evidence="4">GD03676</strain>
    </source>
</reference>
<comment type="caution">
    <text evidence="4">The sequence shown here is derived from an EMBL/GenBank/DDBJ whole genome shotgun (WGS) entry which is preliminary data.</text>
</comment>
<keyword evidence="1" id="KW-0858">Xylan degradation</keyword>
<dbReference type="Proteomes" id="UP001161276">
    <property type="component" value="Unassembled WGS sequence"/>
</dbReference>
<dbReference type="InterPro" id="IPR023296">
    <property type="entry name" value="Glyco_hydro_beta-prop_sf"/>
</dbReference>
<dbReference type="SUPFAM" id="SSF75005">
    <property type="entry name" value="Arabinanase/levansucrase/invertase"/>
    <property type="match status" value="1"/>
</dbReference>
<name>A0AA42WC98_9BURK</name>
<dbReference type="Pfam" id="PF24793">
    <property type="entry name" value="GINT1_N"/>
    <property type="match status" value="1"/>
</dbReference>
<dbReference type="InterPro" id="IPR056442">
    <property type="entry name" value="GINT1_N"/>
</dbReference>
<sequence>MKTYRVGLLVDGYEQPGWMHEMAEWLIHSQDFDMSALLVISPEGMGKAPRLGMKALFGTLSRFEARLLPVKQRQMLANCRDMRQSMPAGVPVLPLMPREPDKGAPGEDVVAALGLDLVITLGASLATRAQMMGWARLGVWQLSYSDIAVSTSRYAGFWEVYQREDHTTVKLWRVGPQADQDELLDQRSFNTEVFWLKNQARAFSLGNFMVYDALQALARARQALAAPEMQIMSGPRRPDPAEWDSAAYIARQAWLISDLIVRRIMKRNVRWRIGMFPSSRQQAVISEAKVLQPPKGRFFADPFVYTHDKKPYIFFEDYDFTSRKGTISVATYSDGAFRLLGTALNLPYHLSFPYIFEHEGVTYMVPETCGNRSIELWKCTEFPLKWELDVTLMTNISAVDTIIFKHGEYWWLLTNIDRTDGQSHCDELFAFFSDSPRSTVWTPHACNPIVRNPMRARNAGIVVSPSGDVIRCAQYQGFCHYGKGVSLNRIEELSPTTYVETDGEIHYASFLRKRHASMHHWHHQGGHTVFDFAYME</sequence>
<gene>
    <name evidence="4" type="ORF">N5K24_11400</name>
</gene>
<dbReference type="RefSeq" id="WP_006225554.1">
    <property type="nucleotide sequence ID" value="NZ_ALJE01000020.1"/>
</dbReference>
<dbReference type="GO" id="GO:0045493">
    <property type="term" value="P:xylan catabolic process"/>
    <property type="evidence" value="ECO:0007669"/>
    <property type="project" value="UniProtKB-KW"/>
</dbReference>
<organism evidence="4 5">
    <name type="scientific">Achromobacter marplatensis</name>
    <dbReference type="NCBI Taxonomy" id="470868"/>
    <lineage>
        <taxon>Bacteria</taxon>
        <taxon>Pseudomonadati</taxon>
        <taxon>Pseudomonadota</taxon>
        <taxon>Betaproteobacteria</taxon>
        <taxon>Burkholderiales</taxon>
        <taxon>Alcaligenaceae</taxon>
        <taxon>Achromobacter</taxon>
    </lineage>
</organism>
<dbReference type="InterPro" id="IPR052176">
    <property type="entry name" value="Glycosyl_Hydrlase_43_Enz"/>
</dbReference>
<evidence type="ECO:0000313" key="4">
    <source>
        <dbReference type="EMBL" id="MDH2051009.1"/>
    </source>
</evidence>
<dbReference type="PANTHER" id="PTHR43772:SF2">
    <property type="entry name" value="PUTATIVE (AFU_ORTHOLOGUE AFUA_2G04480)-RELATED"/>
    <property type="match status" value="1"/>
</dbReference>
<keyword evidence="2" id="KW-0119">Carbohydrate metabolism</keyword>
<dbReference type="PANTHER" id="PTHR43772">
    <property type="entry name" value="ENDO-1,4-BETA-XYLANASE"/>
    <property type="match status" value="1"/>
</dbReference>